<evidence type="ECO:0000256" key="8">
    <source>
        <dbReference type="SAM" id="MobiDB-lite"/>
    </source>
</evidence>
<dbReference type="InterPro" id="IPR026444">
    <property type="entry name" value="Secre_tail"/>
</dbReference>
<organism evidence="10 11">
    <name type="scientific">Potamilus streckersoni</name>
    <dbReference type="NCBI Taxonomy" id="2493646"/>
    <lineage>
        <taxon>Eukaryota</taxon>
        <taxon>Metazoa</taxon>
        <taxon>Spiralia</taxon>
        <taxon>Lophotrochozoa</taxon>
        <taxon>Mollusca</taxon>
        <taxon>Bivalvia</taxon>
        <taxon>Autobranchia</taxon>
        <taxon>Heteroconchia</taxon>
        <taxon>Palaeoheterodonta</taxon>
        <taxon>Unionida</taxon>
        <taxon>Unionoidea</taxon>
        <taxon>Unionidae</taxon>
        <taxon>Ambleminae</taxon>
        <taxon>Lampsilini</taxon>
        <taxon>Potamilus</taxon>
    </lineage>
</organism>
<gene>
    <name evidence="10" type="ORF">CHS0354_024100</name>
</gene>
<dbReference type="InterPro" id="IPR014755">
    <property type="entry name" value="Cu-Rt/internalin_Ig-like"/>
</dbReference>
<dbReference type="InterPro" id="IPR008258">
    <property type="entry name" value="Transglycosylase_SLT_dom_1"/>
</dbReference>
<dbReference type="GO" id="GO:0004252">
    <property type="term" value="F:serine-type endopeptidase activity"/>
    <property type="evidence" value="ECO:0007669"/>
    <property type="project" value="UniProtKB-UniRule"/>
</dbReference>
<evidence type="ECO:0000256" key="5">
    <source>
        <dbReference type="ARBA" id="ARBA00022825"/>
    </source>
</evidence>
<dbReference type="InterPro" id="IPR023346">
    <property type="entry name" value="Lysozyme-like_dom_sf"/>
</dbReference>
<keyword evidence="11" id="KW-1185">Reference proteome</keyword>
<dbReference type="PROSITE" id="PS00136">
    <property type="entry name" value="SUBTILASE_ASP"/>
    <property type="match status" value="1"/>
</dbReference>
<dbReference type="InterPro" id="IPR034204">
    <property type="entry name" value="PfSUB1-like_cat_dom"/>
</dbReference>
<dbReference type="SUPFAM" id="SSF69318">
    <property type="entry name" value="Integrin alpha N-terminal domain"/>
    <property type="match status" value="1"/>
</dbReference>
<feature type="region of interest" description="Disordered" evidence="8">
    <location>
        <begin position="403"/>
        <end position="422"/>
    </location>
</feature>
<dbReference type="Gene3D" id="1.10.530.10">
    <property type="match status" value="1"/>
</dbReference>
<dbReference type="Gene3D" id="2.130.10.130">
    <property type="entry name" value="Integrin alpha, N-terminal"/>
    <property type="match status" value="1"/>
</dbReference>
<dbReference type="InterPro" id="IPR000209">
    <property type="entry name" value="Peptidase_S8/S53_dom"/>
</dbReference>
<feature type="active site" description="Charge relay system" evidence="6">
    <location>
        <position position="614"/>
    </location>
</feature>
<dbReference type="InterPro" id="IPR013783">
    <property type="entry name" value="Ig-like_fold"/>
</dbReference>
<evidence type="ECO:0000256" key="6">
    <source>
        <dbReference type="PROSITE-ProRule" id="PRU01240"/>
    </source>
</evidence>
<dbReference type="PANTHER" id="PTHR43806:SF11">
    <property type="entry name" value="CEREVISIN-RELATED"/>
    <property type="match status" value="1"/>
</dbReference>
<dbReference type="GO" id="GO:0006508">
    <property type="term" value="P:proteolysis"/>
    <property type="evidence" value="ECO:0007669"/>
    <property type="project" value="UniProtKB-KW"/>
</dbReference>
<dbReference type="CDD" id="cd07473">
    <property type="entry name" value="Peptidases_S8_Subtilisin_like"/>
    <property type="match status" value="1"/>
</dbReference>
<dbReference type="Gene3D" id="2.60.40.1220">
    <property type="match status" value="1"/>
</dbReference>
<dbReference type="PANTHER" id="PTHR43806">
    <property type="entry name" value="PEPTIDASE S8"/>
    <property type="match status" value="1"/>
</dbReference>
<dbReference type="InterPro" id="IPR022398">
    <property type="entry name" value="Peptidase_S8_His-AS"/>
</dbReference>
<dbReference type="PROSITE" id="PS50853">
    <property type="entry name" value="FN3"/>
    <property type="match status" value="1"/>
</dbReference>
<evidence type="ECO:0000256" key="4">
    <source>
        <dbReference type="ARBA" id="ARBA00022801"/>
    </source>
</evidence>
<evidence type="ECO:0000256" key="2">
    <source>
        <dbReference type="ARBA" id="ARBA00022670"/>
    </source>
</evidence>
<dbReference type="Pfam" id="PF01464">
    <property type="entry name" value="SLT"/>
    <property type="match status" value="1"/>
</dbReference>
<accession>A0AAE0RZF1</accession>
<keyword evidence="3" id="KW-0732">Signal</keyword>
<evidence type="ECO:0000256" key="3">
    <source>
        <dbReference type="ARBA" id="ARBA00022729"/>
    </source>
</evidence>
<dbReference type="InterPro" id="IPR023827">
    <property type="entry name" value="Peptidase_S8_Asp-AS"/>
</dbReference>
<keyword evidence="4 6" id="KW-0378">Hydrolase</keyword>
<feature type="active site" description="Charge relay system" evidence="6">
    <location>
        <position position="461"/>
    </location>
</feature>
<dbReference type="SUPFAM" id="SSF53955">
    <property type="entry name" value="Lysozyme-like"/>
    <property type="match status" value="1"/>
</dbReference>
<evidence type="ECO:0000259" key="9">
    <source>
        <dbReference type="PROSITE" id="PS50853"/>
    </source>
</evidence>
<dbReference type="SUPFAM" id="SSF49265">
    <property type="entry name" value="Fibronectin type III"/>
    <property type="match status" value="1"/>
</dbReference>
<dbReference type="InterPro" id="IPR028994">
    <property type="entry name" value="Integrin_alpha_N"/>
</dbReference>
<reference evidence="10" key="2">
    <citation type="journal article" date="2021" name="Genome Biol. Evol.">
        <title>Developing a high-quality reference genome for a parasitic bivalve with doubly uniparental inheritance (Bivalvia: Unionida).</title>
        <authorList>
            <person name="Smith C.H."/>
        </authorList>
    </citation>
    <scope>NUCLEOTIDE SEQUENCE</scope>
    <source>
        <strain evidence="10">CHS0354</strain>
        <tissue evidence="10">Mantle</tissue>
    </source>
</reference>
<dbReference type="InterPro" id="IPR050131">
    <property type="entry name" value="Peptidase_S8_subtilisin-like"/>
</dbReference>
<proteinExistence type="inferred from homology"/>
<reference evidence="10" key="3">
    <citation type="submission" date="2023-05" db="EMBL/GenBank/DDBJ databases">
        <authorList>
            <person name="Smith C.H."/>
        </authorList>
    </citation>
    <scope>NUCLEOTIDE SEQUENCE</scope>
    <source>
        <strain evidence="10">CHS0354</strain>
        <tissue evidence="10">Mantle</tissue>
    </source>
</reference>
<keyword evidence="2 6" id="KW-0645">Protease</keyword>
<protein>
    <recommendedName>
        <fullName evidence="9">Fibronectin type-III domain-containing protein</fullName>
    </recommendedName>
</protein>
<dbReference type="NCBIfam" id="TIGR04183">
    <property type="entry name" value="Por_Secre_tail"/>
    <property type="match status" value="1"/>
</dbReference>
<dbReference type="InterPro" id="IPR023828">
    <property type="entry name" value="Peptidase_S8_Ser-AS"/>
</dbReference>
<evidence type="ECO:0000256" key="1">
    <source>
        <dbReference type="ARBA" id="ARBA00011073"/>
    </source>
</evidence>
<sequence length="1653" mass="181857">MIPSEKEILEHKAQRLAVEYPNDKVLQNEEMRKYELKGYDMFADVYFGKKFSKVCANLGIQEEWLRKVMFMESLANPRAINPISEAVGLIQFMPATVRGLGTKTNDLLYMSGEEQLVFVEKYFRNEGLAGKMESISDVYAGVFYPACIGKPEDYILGSERSQGWAEKVKNQNEAVYKIGNGTGDVITKMTFDLYVKKSFVAFGFANEPSVSKRTLIVKLKSSDVTPVISTFSSTSISFYRGRVPQTSLLKPFKPSFDKKIFPFASSAVISRSSVNVVSAKEVDARAHLERYRIIDVPDTVDATALLNDLKKSADIEYTEPDYVCRLFADDWSVPNDVFYNEQWTLSYIYAQSAWGVTKGSPTVKIGIIDSGVDYTHPDLVQNIFINSAEDINKNGIFEAWSSSETRNGKSGDLDNIDQDGNGFTDDVSGWNFTDIPTSVENGNLVENTHSPGPNSMDKIGHGTSVAGVIAAQANNSIGIAGLAPNCKIVPLKIFSASQESLYSNIVQAMLYAISSGCQVVNMSFGGGYPSQLMQDVIRYAVSKNVVIVAAAGNSFSESVEYPSGYEETVTVTGVNKSGKNTLFNYGYQVDLAAPAVSVYTTKLGGGYASVSGTSFAAPIVSAAVGLMLSVKPTLSPEAVKNILKSTATDVGLTDKAWDIFTGAGALNSYKALLAVKESDFSRSRISNPASESGSSPQAVIPILGTASSPDFQSYSLYYKAGDLDGTWIPISENVPYQCFNDTLGKWQTESLKDSTYILRLAISTNSIKTPAIEHRIKYYLDATKPIVNRFEVSPIWQGNEEKLWVRLHTDEATSPRIYFRVKGSSDVQSLPLSNEHEFKLFHSEVVSLPVAFLNTPLEISIKTENKVGLKTNTITKEITLSSEKISEARTEKTMLSEYFGSTPFGKYATDALDVDLNGKRDVFSTGVSGAFRRFEWRNAQLTLIDSIQPTETAAYFGGNIADIQGNGLYDLLLYRFTLGSSLYEQSANDKAPFSALKKENPNVLAFLFAKTRGNTEWQIIGRHKTAYLILNQNLDITHTLPLTIAGRSSITPTIENAKAICNDFDNDGTNEILFADSEGNFYIYEWNGTSYSNVFKHQSKNFRGSQWIAAGRFLNKDKVQFAVATQIMDSVSSTDNIVQDVFKIELWESTANNQYAQVWATHVFSLNNASLSSLKRDKALSSGDVDSDGLDELLVAAQPNAYLFRANSLQTGMVPFWCAINRTNGYDAALIDIQGKGQPDILFSEGDRTNAWSYSASATLAPIEIAAEAQNASSIRLSWKIPSRSTGVKTVSYKLWRGSISQSNNSIPTLSPYRSGITETHFLDDGLIDANYYFYAVQAVSGSGESSLSETVKVFPSTSLRLITTNFSKPNFLSIEFSKPLEVRSQNISNFTLWREGQTQRFNPKGILVGENSQKVTLVLGSLDAGTYFFQCENLLMKGSYARLDETSKGVFSFLVPTETSQKEFFVRSFKILSPTSVSITFSESNDLKSATTLSKYELSPQSANDTTAARSESDHKTVTVTFSQPITNQSLGYSITLNFKNLKSETGLTISESSGGLISFGSTVKDNISDVFVFPNPLVTAVTNKVTFANMNKEGTIEIFDLKGSRIKEQEYCSSNGSVECELSHELPTGHYLYRVTTSTGETKLAKFALIR</sequence>
<dbReference type="PRINTS" id="PR00723">
    <property type="entry name" value="SUBTILISIN"/>
</dbReference>
<dbReference type="PROSITE" id="PS51892">
    <property type="entry name" value="SUBTILASE"/>
    <property type="match status" value="1"/>
</dbReference>
<comment type="similarity">
    <text evidence="1 6 7">Belongs to the peptidase S8 family.</text>
</comment>
<dbReference type="Pfam" id="PF00082">
    <property type="entry name" value="Peptidase_S8"/>
    <property type="match status" value="1"/>
</dbReference>
<dbReference type="PROSITE" id="PS00138">
    <property type="entry name" value="SUBTILASE_SER"/>
    <property type="match status" value="1"/>
</dbReference>
<reference evidence="10" key="1">
    <citation type="journal article" date="2021" name="Genome Biol. Evol.">
        <title>A High-Quality Reference Genome for a Parasitic Bivalve with Doubly Uniparental Inheritance (Bivalvia: Unionida).</title>
        <authorList>
            <person name="Smith C.H."/>
        </authorList>
    </citation>
    <scope>NUCLEOTIDE SEQUENCE</scope>
    <source>
        <strain evidence="10">CHS0354</strain>
    </source>
</reference>
<evidence type="ECO:0000256" key="7">
    <source>
        <dbReference type="RuleBase" id="RU003355"/>
    </source>
</evidence>
<dbReference type="Proteomes" id="UP001195483">
    <property type="component" value="Unassembled WGS sequence"/>
</dbReference>
<comment type="caution">
    <text evidence="10">The sequence shown here is derived from an EMBL/GenBank/DDBJ whole genome shotgun (WGS) entry which is preliminary data.</text>
</comment>
<feature type="domain" description="Fibronectin type-III" evidence="9">
    <location>
        <begin position="1261"/>
        <end position="1361"/>
    </location>
</feature>
<evidence type="ECO:0000313" key="10">
    <source>
        <dbReference type="EMBL" id="KAK3582546.1"/>
    </source>
</evidence>
<keyword evidence="5 6" id="KW-0720">Serine protease</keyword>
<feature type="active site" description="Charge relay system" evidence="6">
    <location>
        <position position="369"/>
    </location>
</feature>
<evidence type="ECO:0000313" key="11">
    <source>
        <dbReference type="Proteomes" id="UP001195483"/>
    </source>
</evidence>
<dbReference type="Gene3D" id="3.40.50.200">
    <property type="entry name" value="Peptidase S8/S53 domain"/>
    <property type="match status" value="1"/>
</dbReference>
<dbReference type="Gene3D" id="2.60.40.10">
    <property type="entry name" value="Immunoglobulins"/>
    <property type="match status" value="1"/>
</dbReference>
<dbReference type="InterPro" id="IPR003961">
    <property type="entry name" value="FN3_dom"/>
</dbReference>
<dbReference type="InterPro" id="IPR036116">
    <property type="entry name" value="FN3_sf"/>
</dbReference>
<name>A0AAE0RZF1_9BIVA</name>
<dbReference type="InterPro" id="IPR036852">
    <property type="entry name" value="Peptidase_S8/S53_dom_sf"/>
</dbReference>
<dbReference type="SUPFAM" id="SSF52743">
    <property type="entry name" value="Subtilisin-like"/>
    <property type="match status" value="1"/>
</dbReference>
<dbReference type="PROSITE" id="PS00137">
    <property type="entry name" value="SUBTILASE_HIS"/>
    <property type="match status" value="1"/>
</dbReference>
<dbReference type="EMBL" id="JAEAOA010001427">
    <property type="protein sequence ID" value="KAK3582546.1"/>
    <property type="molecule type" value="Genomic_DNA"/>
</dbReference>
<dbReference type="InterPro" id="IPR015500">
    <property type="entry name" value="Peptidase_S8_subtilisin-rel"/>
</dbReference>
<dbReference type="SMART" id="SM00060">
    <property type="entry name" value="FN3"/>
    <property type="match status" value="1"/>
</dbReference>